<reference evidence="1" key="1">
    <citation type="submission" date="2021-05" db="EMBL/GenBank/DDBJ databases">
        <authorList>
            <person name="Alioto T."/>
            <person name="Alioto T."/>
            <person name="Gomez Garrido J."/>
        </authorList>
    </citation>
    <scope>NUCLEOTIDE SEQUENCE</scope>
</reference>
<dbReference type="EMBL" id="HBUF01316854">
    <property type="protein sequence ID" value="CAG6694173.1"/>
    <property type="molecule type" value="Transcribed_RNA"/>
</dbReference>
<dbReference type="EMBL" id="HBUF01316858">
    <property type="protein sequence ID" value="CAG6694185.1"/>
    <property type="molecule type" value="Transcribed_RNA"/>
</dbReference>
<dbReference type="EMBL" id="HBUF01316857">
    <property type="protein sequence ID" value="CAG6694182.1"/>
    <property type="molecule type" value="Transcribed_RNA"/>
</dbReference>
<name>A0A8D8XG45_9HEMI</name>
<accession>A0A8D8XG45</accession>
<dbReference type="EMBL" id="HBUF01316856">
    <property type="protein sequence ID" value="CAG6694179.1"/>
    <property type="molecule type" value="Transcribed_RNA"/>
</dbReference>
<proteinExistence type="predicted"/>
<dbReference type="EMBL" id="HBUF01316859">
    <property type="protein sequence ID" value="CAG6694188.1"/>
    <property type="molecule type" value="Transcribed_RNA"/>
</dbReference>
<dbReference type="AlphaFoldDB" id="A0A8D8XG45"/>
<protein>
    <submittedName>
        <fullName evidence="1">Uncharacterized protein</fullName>
    </submittedName>
</protein>
<organism evidence="1">
    <name type="scientific">Cacopsylla melanoneura</name>
    <dbReference type="NCBI Taxonomy" id="428564"/>
    <lineage>
        <taxon>Eukaryota</taxon>
        <taxon>Metazoa</taxon>
        <taxon>Ecdysozoa</taxon>
        <taxon>Arthropoda</taxon>
        <taxon>Hexapoda</taxon>
        <taxon>Insecta</taxon>
        <taxon>Pterygota</taxon>
        <taxon>Neoptera</taxon>
        <taxon>Paraneoptera</taxon>
        <taxon>Hemiptera</taxon>
        <taxon>Sternorrhyncha</taxon>
        <taxon>Psylloidea</taxon>
        <taxon>Psyllidae</taxon>
        <taxon>Psyllinae</taxon>
        <taxon>Cacopsylla</taxon>
    </lineage>
</organism>
<dbReference type="PANTHER" id="PTHR35450">
    <property type="entry name" value="REVERSE TRANSCRIPTASE DOMAIN-CONTAINING PROTEIN"/>
    <property type="match status" value="1"/>
</dbReference>
<sequence>MKCVVCATWSLKVYLQYLSSGCKVLAPREYLSRHNLVGNIIHQELLKKIVNSNRATIPYYKYKPNVVEENDRYKFLWDMSIHTEHNLLRKRPDMLFIDKEEKRGMIIHVKIPLDDNIHLAYTEKVMKYEDLRQQIK</sequence>
<dbReference type="EMBL" id="HBUF01316860">
    <property type="protein sequence ID" value="CAG6694191.1"/>
    <property type="molecule type" value="Transcribed_RNA"/>
</dbReference>
<evidence type="ECO:0000313" key="1">
    <source>
        <dbReference type="EMBL" id="CAG6694173.1"/>
    </source>
</evidence>
<dbReference type="PANTHER" id="PTHR35450:SF2">
    <property type="entry name" value="REVERSE TRANSCRIPTASE DOMAIN-CONTAINING PROTEIN"/>
    <property type="match status" value="1"/>
</dbReference>